<dbReference type="Proteomes" id="UP000314294">
    <property type="component" value="Unassembled WGS sequence"/>
</dbReference>
<evidence type="ECO:0000313" key="2">
    <source>
        <dbReference type="Proteomes" id="UP000314294"/>
    </source>
</evidence>
<accession>A0A4Z2FCP7</accession>
<gene>
    <name evidence="1" type="primary">DYHC_6</name>
    <name evidence="1" type="ORF">EYF80_051678</name>
</gene>
<protein>
    <submittedName>
        <fullName evidence="1">Dynein heavy chain</fullName>
    </submittedName>
</protein>
<organism evidence="1 2">
    <name type="scientific">Liparis tanakae</name>
    <name type="common">Tanaka's snailfish</name>
    <dbReference type="NCBI Taxonomy" id="230148"/>
    <lineage>
        <taxon>Eukaryota</taxon>
        <taxon>Metazoa</taxon>
        <taxon>Chordata</taxon>
        <taxon>Craniata</taxon>
        <taxon>Vertebrata</taxon>
        <taxon>Euteleostomi</taxon>
        <taxon>Actinopterygii</taxon>
        <taxon>Neopterygii</taxon>
        <taxon>Teleostei</taxon>
        <taxon>Neoteleostei</taxon>
        <taxon>Acanthomorphata</taxon>
        <taxon>Eupercaria</taxon>
        <taxon>Perciformes</taxon>
        <taxon>Cottioidei</taxon>
        <taxon>Cottales</taxon>
        <taxon>Liparidae</taxon>
        <taxon>Liparis</taxon>
    </lineage>
</organism>
<evidence type="ECO:0000313" key="1">
    <source>
        <dbReference type="EMBL" id="TNN38162.1"/>
    </source>
</evidence>
<proteinExistence type="predicted"/>
<sequence>MCSCLADICPALGVPLISAWRSPGPLTEHVAGRISNTHIYAVTANVLRHPACSACGANPTRRGLALDEEAGSGSGSGGGVWLWLWRRGLALDEEAGSGSGSGGGVWLWLWRRGLALDASEDAASDSCSGLCWLAVSVEQRGDRRLPVAGGGPADGERCGVGGIHAPLTCYGELPAAPTIIATVSGETVPGRRRDGHLVSAAAARPTRPRVQPTAYSVQPTAYSLQRTAYSLQRTAYSLQPTTYSVQPTAYSLQRTAYSLQRTAYSVQPTAYSLQPTAYSLQPTAYSLQPTAYSLQPTAYSLQRTAYSLQPTTYSVQPTAYSVQRTAYSLQPTAYSLQPTAYSHPTPHEPDIRPGVFPSILNSRLNKGNVSEIDRSIAIDGLATPAI</sequence>
<keyword evidence="2" id="KW-1185">Reference proteome</keyword>
<comment type="caution">
    <text evidence="1">The sequence shown here is derived from an EMBL/GenBank/DDBJ whole genome shotgun (WGS) entry which is preliminary data.</text>
</comment>
<dbReference type="EMBL" id="SRLO01001399">
    <property type="protein sequence ID" value="TNN38162.1"/>
    <property type="molecule type" value="Genomic_DNA"/>
</dbReference>
<reference evidence="1 2" key="1">
    <citation type="submission" date="2019-03" db="EMBL/GenBank/DDBJ databases">
        <title>First draft genome of Liparis tanakae, snailfish: a comprehensive survey of snailfish specific genes.</title>
        <authorList>
            <person name="Kim W."/>
            <person name="Song I."/>
            <person name="Jeong J.-H."/>
            <person name="Kim D."/>
            <person name="Kim S."/>
            <person name="Ryu S."/>
            <person name="Song J.Y."/>
            <person name="Lee S.K."/>
        </authorList>
    </citation>
    <scope>NUCLEOTIDE SEQUENCE [LARGE SCALE GENOMIC DNA]</scope>
    <source>
        <tissue evidence="1">Muscle</tissue>
    </source>
</reference>
<dbReference type="OrthoDB" id="8963064at2759"/>
<dbReference type="AlphaFoldDB" id="A0A4Z2FCP7"/>
<name>A0A4Z2FCP7_9TELE</name>